<keyword evidence="1" id="KW-0521">NADP</keyword>
<dbReference type="InterPro" id="IPR026055">
    <property type="entry name" value="FAR"/>
</dbReference>
<dbReference type="PANTHER" id="PTHR11011:SF116">
    <property type="entry name" value="FATTY ACYL-COA REDUCTASE CG5065-RELATED"/>
    <property type="match status" value="1"/>
</dbReference>
<dbReference type="PANTHER" id="PTHR11011">
    <property type="entry name" value="MALE STERILITY PROTEIN 2-RELATED"/>
    <property type="match status" value="1"/>
</dbReference>
<comment type="catalytic activity">
    <reaction evidence="1">
        <text>a long-chain fatty acyl-CoA + 2 NADPH + 2 H(+) = a long-chain primary fatty alcohol + 2 NADP(+) + CoA</text>
        <dbReference type="Rhea" id="RHEA:52716"/>
        <dbReference type="ChEBI" id="CHEBI:15378"/>
        <dbReference type="ChEBI" id="CHEBI:57287"/>
        <dbReference type="ChEBI" id="CHEBI:57783"/>
        <dbReference type="ChEBI" id="CHEBI:58349"/>
        <dbReference type="ChEBI" id="CHEBI:77396"/>
        <dbReference type="ChEBI" id="CHEBI:83139"/>
        <dbReference type="EC" id="1.2.1.84"/>
    </reaction>
</comment>
<dbReference type="GO" id="GO:0102965">
    <property type="term" value="F:alcohol-forming long-chain fatty acyl-CoA reductase activity"/>
    <property type="evidence" value="ECO:0007669"/>
    <property type="project" value="UniProtKB-EC"/>
</dbReference>
<name>A0A9C6XV24_FRAOC</name>
<accession>A0A9C6XV24</accession>
<evidence type="ECO:0000313" key="3">
    <source>
        <dbReference type="Proteomes" id="UP000504606"/>
    </source>
</evidence>
<dbReference type="AlphaFoldDB" id="A0A9C6XV24"/>
<keyword evidence="1" id="KW-0443">Lipid metabolism</keyword>
<feature type="non-terminal residue" evidence="4">
    <location>
        <position position="281"/>
    </location>
</feature>
<evidence type="ECO:0000313" key="4">
    <source>
        <dbReference type="RefSeq" id="XP_052131985.1"/>
    </source>
</evidence>
<dbReference type="GO" id="GO:0005777">
    <property type="term" value="C:peroxisome"/>
    <property type="evidence" value="ECO:0007669"/>
    <property type="project" value="TreeGrafter"/>
</dbReference>
<dbReference type="Pfam" id="PF07993">
    <property type="entry name" value="NAD_binding_4"/>
    <property type="match status" value="1"/>
</dbReference>
<dbReference type="GO" id="GO:0035336">
    <property type="term" value="P:long-chain fatty-acyl-CoA metabolic process"/>
    <property type="evidence" value="ECO:0007669"/>
    <property type="project" value="TreeGrafter"/>
</dbReference>
<dbReference type="KEGG" id="foc:127748624"/>
<comment type="function">
    <text evidence="1">Catalyzes the reduction of fatty acyl-CoA to fatty alcohols.</text>
</comment>
<dbReference type="CDD" id="cd05236">
    <property type="entry name" value="FAR-N_SDR_e"/>
    <property type="match status" value="1"/>
</dbReference>
<comment type="similarity">
    <text evidence="1">Belongs to the fatty acyl-CoA reductase family.</text>
</comment>
<keyword evidence="3" id="KW-1185">Reference proteome</keyword>
<evidence type="ECO:0000259" key="2">
    <source>
        <dbReference type="Pfam" id="PF07993"/>
    </source>
</evidence>
<sequence>MDLRPFVRSSVIFVAVGDLEEPVSYARCKARAKELFETWEHRDATIGDNFPTVNDFYRGRHLFVTGGSGFCGKVIVEKLLRSCPDVGNIYLLVRPGRRGQHPDDRLKDMLQLPLFDRLREENPAALNKVLAVRGDCMQKGLGLSPEDRQLLADKVSIVIHSAASVRFNDALKKAVTMNVLSTVAVVELAREMKKLSVLVHISTAYCNTNINPTMERIYPTEHNWRDVVKYVNLPDVDVLDDLGEKFMGFQPNSYVFTKALAEQVMNEAARDLPVIIIRPSI</sequence>
<dbReference type="EC" id="1.2.1.84" evidence="1"/>
<keyword evidence="1" id="KW-0560">Oxidoreductase</keyword>
<dbReference type="GeneID" id="127748624"/>
<dbReference type="InterPro" id="IPR036291">
    <property type="entry name" value="NAD(P)-bd_dom_sf"/>
</dbReference>
<keyword evidence="1" id="KW-0444">Lipid biosynthesis</keyword>
<reference evidence="4" key="1">
    <citation type="submission" date="2025-08" db="UniProtKB">
        <authorList>
            <consortium name="RefSeq"/>
        </authorList>
    </citation>
    <scope>IDENTIFICATION</scope>
    <source>
        <tissue evidence="4">Whole organism</tissue>
    </source>
</reference>
<protein>
    <recommendedName>
        <fullName evidence="1">Fatty acyl-CoA reductase</fullName>
        <ecNumber evidence="1">1.2.1.84</ecNumber>
    </recommendedName>
</protein>
<organism evidence="3 4">
    <name type="scientific">Frankliniella occidentalis</name>
    <name type="common">Western flower thrips</name>
    <name type="synonym">Euthrips occidentalis</name>
    <dbReference type="NCBI Taxonomy" id="133901"/>
    <lineage>
        <taxon>Eukaryota</taxon>
        <taxon>Metazoa</taxon>
        <taxon>Ecdysozoa</taxon>
        <taxon>Arthropoda</taxon>
        <taxon>Hexapoda</taxon>
        <taxon>Insecta</taxon>
        <taxon>Pterygota</taxon>
        <taxon>Neoptera</taxon>
        <taxon>Paraneoptera</taxon>
        <taxon>Thysanoptera</taxon>
        <taxon>Terebrantia</taxon>
        <taxon>Thripoidea</taxon>
        <taxon>Thripidae</taxon>
        <taxon>Frankliniella</taxon>
    </lineage>
</organism>
<proteinExistence type="inferred from homology"/>
<dbReference type="RefSeq" id="XP_052131985.1">
    <property type="nucleotide sequence ID" value="XM_052276025.1"/>
</dbReference>
<dbReference type="OrthoDB" id="429813at2759"/>
<evidence type="ECO:0000256" key="1">
    <source>
        <dbReference type="RuleBase" id="RU363097"/>
    </source>
</evidence>
<dbReference type="GO" id="GO:0080019">
    <property type="term" value="F:alcohol-forming very long-chain fatty acyl-CoA reductase activity"/>
    <property type="evidence" value="ECO:0007669"/>
    <property type="project" value="InterPro"/>
</dbReference>
<gene>
    <name evidence="4" type="primary">LOC127748624</name>
</gene>
<dbReference type="InterPro" id="IPR013120">
    <property type="entry name" value="FAR_NAD-bd"/>
</dbReference>
<dbReference type="SUPFAM" id="SSF51735">
    <property type="entry name" value="NAD(P)-binding Rossmann-fold domains"/>
    <property type="match status" value="1"/>
</dbReference>
<dbReference type="Gene3D" id="3.40.50.720">
    <property type="entry name" value="NAD(P)-binding Rossmann-like Domain"/>
    <property type="match status" value="1"/>
</dbReference>
<dbReference type="Proteomes" id="UP000504606">
    <property type="component" value="Unplaced"/>
</dbReference>
<feature type="domain" description="Thioester reductase (TE)" evidence="2">
    <location>
        <begin position="64"/>
        <end position="281"/>
    </location>
</feature>